<keyword evidence="1" id="KW-0175">Coiled coil</keyword>
<evidence type="ECO:0000313" key="4">
    <source>
        <dbReference type="EMBL" id="GCC45143.1"/>
    </source>
</evidence>
<dbReference type="InterPro" id="IPR002928">
    <property type="entry name" value="Myosin_tail"/>
</dbReference>
<name>A0A401TR97_CHIPU</name>
<keyword evidence="5" id="KW-1185">Reference proteome</keyword>
<feature type="region of interest" description="Disordered" evidence="2">
    <location>
        <begin position="37"/>
        <end position="81"/>
    </location>
</feature>
<evidence type="ECO:0000256" key="1">
    <source>
        <dbReference type="ARBA" id="ARBA00023054"/>
    </source>
</evidence>
<comment type="caution">
    <text evidence="4">The sequence shown here is derived from an EMBL/GenBank/DDBJ whole genome shotgun (WGS) entry which is preliminary data.</text>
</comment>
<dbReference type="AlphaFoldDB" id="A0A401TR97"/>
<feature type="compositionally biased region" description="Gly residues" evidence="2">
    <location>
        <begin position="56"/>
        <end position="66"/>
    </location>
</feature>
<accession>A0A401TR97</accession>
<dbReference type="GO" id="GO:0016459">
    <property type="term" value="C:myosin complex"/>
    <property type="evidence" value="ECO:0007669"/>
    <property type="project" value="InterPro"/>
</dbReference>
<reference evidence="4 5" key="1">
    <citation type="journal article" date="2018" name="Nat. Ecol. Evol.">
        <title>Shark genomes provide insights into elasmobranch evolution and the origin of vertebrates.</title>
        <authorList>
            <person name="Hara Y"/>
            <person name="Yamaguchi K"/>
            <person name="Onimaru K"/>
            <person name="Kadota M"/>
            <person name="Koyanagi M"/>
            <person name="Keeley SD"/>
            <person name="Tatsumi K"/>
            <person name="Tanaka K"/>
            <person name="Motone F"/>
            <person name="Kageyama Y"/>
            <person name="Nozu R"/>
            <person name="Adachi N"/>
            <person name="Nishimura O"/>
            <person name="Nakagawa R"/>
            <person name="Tanegashima C"/>
            <person name="Kiyatake I"/>
            <person name="Matsumoto R"/>
            <person name="Murakumo K"/>
            <person name="Nishida K"/>
            <person name="Terakita A"/>
            <person name="Kuratani S"/>
            <person name="Sato K"/>
            <person name="Hyodo S Kuraku.S."/>
        </authorList>
    </citation>
    <scope>NUCLEOTIDE SEQUENCE [LARGE SCALE GENOMIC DNA]</scope>
</reference>
<protein>
    <recommendedName>
        <fullName evidence="3">Myosin tail domain-containing protein</fullName>
    </recommendedName>
</protein>
<organism evidence="4 5">
    <name type="scientific">Chiloscyllium punctatum</name>
    <name type="common">Brownbanded bambooshark</name>
    <name type="synonym">Hemiscyllium punctatum</name>
    <dbReference type="NCBI Taxonomy" id="137246"/>
    <lineage>
        <taxon>Eukaryota</taxon>
        <taxon>Metazoa</taxon>
        <taxon>Chordata</taxon>
        <taxon>Craniata</taxon>
        <taxon>Vertebrata</taxon>
        <taxon>Chondrichthyes</taxon>
        <taxon>Elasmobranchii</taxon>
        <taxon>Galeomorphii</taxon>
        <taxon>Galeoidea</taxon>
        <taxon>Orectolobiformes</taxon>
        <taxon>Hemiscylliidae</taxon>
        <taxon>Chiloscyllium</taxon>
    </lineage>
</organism>
<dbReference type="STRING" id="137246.A0A401TR97"/>
<gene>
    <name evidence="4" type="ORF">chiPu_0029528</name>
</gene>
<evidence type="ECO:0000259" key="3">
    <source>
        <dbReference type="Pfam" id="PF01576"/>
    </source>
</evidence>
<evidence type="ECO:0000256" key="2">
    <source>
        <dbReference type="SAM" id="MobiDB-lite"/>
    </source>
</evidence>
<dbReference type="Pfam" id="PF01576">
    <property type="entry name" value="Myosin_tail_1"/>
    <property type="match status" value="1"/>
</dbReference>
<evidence type="ECO:0000313" key="5">
    <source>
        <dbReference type="Proteomes" id="UP000287033"/>
    </source>
</evidence>
<dbReference type="Proteomes" id="UP000287033">
    <property type="component" value="Unassembled WGS sequence"/>
</dbReference>
<feature type="domain" description="Myosin tail" evidence="3">
    <location>
        <begin position="1"/>
        <end position="42"/>
    </location>
</feature>
<proteinExistence type="predicted"/>
<dbReference type="EMBL" id="BEZZ01159153">
    <property type="protein sequence ID" value="GCC45143.1"/>
    <property type="molecule type" value="Genomic_DNA"/>
</dbReference>
<dbReference type="OrthoDB" id="6363454at2759"/>
<sequence>MKDALREVDEARSAREEIILQSKDNEKRLKSLEAELLQTQEVSPPSLPLREAPGREGLGGAEGVGEAGPQVPSPSDLTLTE</sequence>